<evidence type="ECO:0000256" key="1">
    <source>
        <dbReference type="SAM" id="MobiDB-lite"/>
    </source>
</evidence>
<dbReference type="PANTHER" id="PTHR19303:SF74">
    <property type="entry name" value="POGO TRANSPOSABLE ELEMENT WITH KRAB DOMAIN"/>
    <property type="match status" value="1"/>
</dbReference>
<feature type="region of interest" description="Disordered" evidence="1">
    <location>
        <begin position="618"/>
        <end position="638"/>
    </location>
</feature>
<evidence type="ECO:0000259" key="2">
    <source>
        <dbReference type="Pfam" id="PF03184"/>
    </source>
</evidence>
<dbReference type="AlphaFoldDB" id="A0A8J6LJ94"/>
<dbReference type="PANTHER" id="PTHR19303">
    <property type="entry name" value="TRANSPOSON"/>
    <property type="match status" value="1"/>
</dbReference>
<dbReference type="Proteomes" id="UP000719412">
    <property type="component" value="Unassembled WGS sequence"/>
</dbReference>
<protein>
    <recommendedName>
        <fullName evidence="2">DDE-1 domain-containing protein</fullName>
    </recommendedName>
</protein>
<name>A0A8J6LJ94_TENMO</name>
<accession>A0A8J6LJ94</accession>
<dbReference type="InterPro" id="IPR004875">
    <property type="entry name" value="DDE_SF_endonuclease_dom"/>
</dbReference>
<sequence length="682" mass="77861">MPCHFNASWLDKIDPNGYNVRERGRKQSDSEMFCTVCIKKFSIVKGFCAVSQHAFYKRHIDQCHIKLGKSQLRLSGERPVAAELPAFIEDPMPGTMKMYSIWDSATMAELIWVMKLIQSNFSFNSCDGLADIFKCMFPLPEAVLVYFSLGATKATYLLTEALAPYAPYFKEQVVKDISGSYYSLLYDETTNSANCKELDIAVRYWSNSQSKIMTHFIGRATAADLADKLAAALTESAIPREDGLNEFGEDVSDFVYAVHHFFDGVQSYPQYTGCVKSRGYALGTWKYSLSSIHYGSVTEKEESELVNHLLTVTAWGFPCTLVDLRMATKNALDKTRRRIPVFQNNLPSMDWARGFLKRHKAELSQRFAQNIKTGRAKVGKRIVTEYFTNLENTLKNGELDILATHIFNYDETNLSDDPGRKKCIFKRGVKYPERVKDSSKSAISIMFCGSASGTVLPLYVVYKSEHLWSTWTENGPKKARYNRSKSGWFDHVCFVDWFRTIFLPETRHIEGRKVLIGDNLSSHFGDEVLKLATDNDIVFRKCFKDFRKTKQKISPRYKKKEMNVAPGKSVADGIEHEQEQHGASSKKKRKRYQISDDEDEAELTNGEQELEQMLELNEDETESVNAEGSLDESEVEEQAGQIELVEITLDNPRKPRKLFAESARAFEKENFLRDLTRYASFV</sequence>
<feature type="region of interest" description="Disordered" evidence="1">
    <location>
        <begin position="557"/>
        <end position="605"/>
    </location>
</feature>
<feature type="domain" description="DDE-1" evidence="2">
    <location>
        <begin position="442"/>
        <end position="530"/>
    </location>
</feature>
<reference evidence="3" key="1">
    <citation type="journal article" date="2020" name="J Insects Food Feed">
        <title>The yellow mealworm (Tenebrio molitor) genome: a resource for the emerging insects as food and feed industry.</title>
        <authorList>
            <person name="Eriksson T."/>
            <person name="Andere A."/>
            <person name="Kelstrup H."/>
            <person name="Emery V."/>
            <person name="Picard C."/>
        </authorList>
    </citation>
    <scope>NUCLEOTIDE SEQUENCE</scope>
    <source>
        <strain evidence="3">Stoneville</strain>
        <tissue evidence="3">Whole head</tissue>
    </source>
</reference>
<comment type="caution">
    <text evidence="3">The sequence shown here is derived from an EMBL/GenBank/DDBJ whole genome shotgun (WGS) entry which is preliminary data.</text>
</comment>
<evidence type="ECO:0000313" key="4">
    <source>
        <dbReference type="Proteomes" id="UP000719412"/>
    </source>
</evidence>
<proteinExistence type="predicted"/>
<keyword evidence="4" id="KW-1185">Reference proteome</keyword>
<dbReference type="EMBL" id="JABDTM020009733">
    <property type="protein sequence ID" value="KAH0821003.1"/>
    <property type="molecule type" value="Genomic_DNA"/>
</dbReference>
<gene>
    <name evidence="3" type="ORF">GEV33_001788</name>
</gene>
<dbReference type="InterPro" id="IPR050863">
    <property type="entry name" value="CenT-Element_Derived"/>
</dbReference>
<feature type="compositionally biased region" description="Acidic residues" evidence="1">
    <location>
        <begin position="595"/>
        <end position="605"/>
    </location>
</feature>
<dbReference type="GO" id="GO:0005634">
    <property type="term" value="C:nucleus"/>
    <property type="evidence" value="ECO:0007669"/>
    <property type="project" value="TreeGrafter"/>
</dbReference>
<reference evidence="3" key="2">
    <citation type="submission" date="2021-08" db="EMBL/GenBank/DDBJ databases">
        <authorList>
            <person name="Eriksson T."/>
        </authorList>
    </citation>
    <scope>NUCLEOTIDE SEQUENCE</scope>
    <source>
        <strain evidence="3">Stoneville</strain>
        <tissue evidence="3">Whole head</tissue>
    </source>
</reference>
<organism evidence="3 4">
    <name type="scientific">Tenebrio molitor</name>
    <name type="common">Yellow mealworm beetle</name>
    <dbReference type="NCBI Taxonomy" id="7067"/>
    <lineage>
        <taxon>Eukaryota</taxon>
        <taxon>Metazoa</taxon>
        <taxon>Ecdysozoa</taxon>
        <taxon>Arthropoda</taxon>
        <taxon>Hexapoda</taxon>
        <taxon>Insecta</taxon>
        <taxon>Pterygota</taxon>
        <taxon>Neoptera</taxon>
        <taxon>Endopterygota</taxon>
        <taxon>Coleoptera</taxon>
        <taxon>Polyphaga</taxon>
        <taxon>Cucujiformia</taxon>
        <taxon>Tenebrionidae</taxon>
        <taxon>Tenebrio</taxon>
    </lineage>
</organism>
<evidence type="ECO:0000313" key="3">
    <source>
        <dbReference type="EMBL" id="KAH0821003.1"/>
    </source>
</evidence>
<dbReference type="Pfam" id="PF03184">
    <property type="entry name" value="DDE_1"/>
    <property type="match status" value="1"/>
</dbReference>
<dbReference type="GO" id="GO:0003677">
    <property type="term" value="F:DNA binding"/>
    <property type="evidence" value="ECO:0007669"/>
    <property type="project" value="TreeGrafter"/>
</dbReference>